<dbReference type="Pfam" id="PF07724">
    <property type="entry name" value="AAA_2"/>
    <property type="match status" value="1"/>
</dbReference>
<keyword evidence="4 6" id="KW-0067">ATP-binding</keyword>
<dbReference type="InterPro" id="IPR050052">
    <property type="entry name" value="ATP-dep_Clp_protease_ClpX"/>
</dbReference>
<gene>
    <name evidence="6" type="primary">clpX</name>
    <name evidence="10" type="ORF">C7K55_09420</name>
</gene>
<organism evidence="10 11">
    <name type="scientific">Cyanobium usitatum str. Tous</name>
    <dbReference type="NCBI Taxonomy" id="2116684"/>
    <lineage>
        <taxon>Bacteria</taxon>
        <taxon>Bacillati</taxon>
        <taxon>Cyanobacteriota</taxon>
        <taxon>Cyanophyceae</taxon>
        <taxon>Synechococcales</taxon>
        <taxon>Prochlorococcaceae</taxon>
        <taxon>Cyanobium</taxon>
    </lineage>
</organism>
<keyword evidence="11" id="KW-1185">Reference proteome</keyword>
<feature type="domain" description="ClpX-type ZB" evidence="9">
    <location>
        <begin position="1"/>
        <end position="51"/>
    </location>
</feature>
<dbReference type="GO" id="GO:0051301">
    <property type="term" value="P:cell division"/>
    <property type="evidence" value="ECO:0007669"/>
    <property type="project" value="TreeGrafter"/>
</dbReference>
<dbReference type="GO" id="GO:0140662">
    <property type="term" value="F:ATP-dependent protein folding chaperone"/>
    <property type="evidence" value="ECO:0007669"/>
    <property type="project" value="InterPro"/>
</dbReference>
<dbReference type="AlphaFoldDB" id="A0A2P7MTZ5"/>
<dbReference type="InterPro" id="IPR003593">
    <property type="entry name" value="AAA+_ATPase"/>
</dbReference>
<dbReference type="SMART" id="SM00382">
    <property type="entry name" value="AAA"/>
    <property type="match status" value="1"/>
</dbReference>
<dbReference type="Gene3D" id="1.10.8.60">
    <property type="match status" value="1"/>
</dbReference>
<dbReference type="Pfam" id="PF10431">
    <property type="entry name" value="ClpB_D2-small"/>
    <property type="match status" value="1"/>
</dbReference>
<dbReference type="GO" id="GO:0051082">
    <property type="term" value="F:unfolded protein binding"/>
    <property type="evidence" value="ECO:0007669"/>
    <property type="project" value="UniProtKB-UniRule"/>
</dbReference>
<dbReference type="InterPro" id="IPR003959">
    <property type="entry name" value="ATPase_AAA_core"/>
</dbReference>
<dbReference type="Pfam" id="PF06689">
    <property type="entry name" value="zf-C4_ClpX"/>
    <property type="match status" value="1"/>
</dbReference>
<dbReference type="GO" id="GO:0016887">
    <property type="term" value="F:ATP hydrolysis activity"/>
    <property type="evidence" value="ECO:0007669"/>
    <property type="project" value="InterPro"/>
</dbReference>
<accession>A0A2P7MTZ5</accession>
<evidence type="ECO:0000256" key="6">
    <source>
        <dbReference type="HAMAP-Rule" id="MF_00175"/>
    </source>
</evidence>
<evidence type="ECO:0000256" key="1">
    <source>
        <dbReference type="ARBA" id="ARBA00022723"/>
    </source>
</evidence>
<dbReference type="InterPro" id="IPR027417">
    <property type="entry name" value="P-loop_NTPase"/>
</dbReference>
<keyword evidence="10" id="KW-0645">Protease</keyword>
<dbReference type="InterPro" id="IPR059188">
    <property type="entry name" value="Znf_CLPX-like"/>
</dbReference>
<evidence type="ECO:0000256" key="4">
    <source>
        <dbReference type="ARBA" id="ARBA00022840"/>
    </source>
</evidence>
<dbReference type="InterPro" id="IPR038366">
    <property type="entry name" value="Znf_CppX_C4_sf"/>
</dbReference>
<sequence>MAKFDAHLKCSFCGKSQEQVRKLIAGPGVYICDECIDLCNEILDEELVDGHSGTASGGGSGRHAADSSRGKAPSKKTTKPAPTLAEVPKPQEIKAFLDRQVVGQNEAKKNLSVAVYNHYKRLAWQGDGKGETDQTATKLHKSNILLIGPTGCGKTLLAQTLAEMLDVPFAVADATTLTEAGYVGEDVENILLRLLQKADQDVEQAQRGIIYIDEIDKIARKSENPSITRDVSGEGVQQALLKMLEGTVANVPPQGGRKHPYQECIQIDTSQILFICGGAFVGLEDVVQKRMGRNSIGFLSADGSSRPRSGRDRHAAEVLRHLEPDDLVRYGLIPEFIGRLPVSAVLEPLDTPALQAILTEPRDALIKQFQTLLSMDNVQLDFEAGAVEAIAIEAHRRKTGARALRGIVEELMLDLMYDLPSRNDVKSFTVTRELVEQRSKGKVVPLGSANLDSPQQASA</sequence>
<evidence type="ECO:0000313" key="10">
    <source>
        <dbReference type="EMBL" id="PSJ04667.1"/>
    </source>
</evidence>
<dbReference type="NCBIfam" id="NF003745">
    <property type="entry name" value="PRK05342.1"/>
    <property type="match status" value="1"/>
</dbReference>
<dbReference type="PROSITE" id="PS51902">
    <property type="entry name" value="CLPX_ZB"/>
    <property type="match status" value="1"/>
</dbReference>
<dbReference type="FunFam" id="1.10.8.60:FF:000002">
    <property type="entry name" value="ATP-dependent Clp protease ATP-binding subunit ClpX"/>
    <property type="match status" value="1"/>
</dbReference>
<dbReference type="InterPro" id="IPR004487">
    <property type="entry name" value="Clp_protease_ATP-bd_su_ClpX"/>
</dbReference>
<proteinExistence type="inferred from homology"/>
<feature type="binding site" evidence="6">
    <location>
        <begin position="149"/>
        <end position="156"/>
    </location>
    <ligand>
        <name>ATP</name>
        <dbReference type="ChEBI" id="CHEBI:30616"/>
    </ligand>
</feature>
<reference evidence="10 11" key="1">
    <citation type="journal article" date="2018" name="Environ. Microbiol.">
        <title>Ecological and genomic features of two widespread freshwater picocyanobacteria.</title>
        <authorList>
            <person name="Cabello-Yeves P.J."/>
            <person name="Picazo A."/>
            <person name="Camacho A."/>
            <person name="Callieri C."/>
            <person name="Rosselli R."/>
            <person name="Roda-Garcia J.J."/>
            <person name="Coutinho F.H."/>
            <person name="Rodriguez-Valera F."/>
        </authorList>
    </citation>
    <scope>NUCLEOTIDE SEQUENCE [LARGE SCALE GENOMIC DNA]</scope>
    <source>
        <strain evidence="10 11">Tous</strain>
    </source>
</reference>
<dbReference type="GO" id="GO:0008233">
    <property type="term" value="F:peptidase activity"/>
    <property type="evidence" value="ECO:0007669"/>
    <property type="project" value="UniProtKB-KW"/>
</dbReference>
<evidence type="ECO:0000259" key="9">
    <source>
        <dbReference type="PROSITE" id="PS51902"/>
    </source>
</evidence>
<evidence type="ECO:0000256" key="3">
    <source>
        <dbReference type="ARBA" id="ARBA00022833"/>
    </source>
</evidence>
<feature type="binding site" evidence="6 7">
    <location>
        <position position="10"/>
    </location>
    <ligand>
        <name>Zn(2+)</name>
        <dbReference type="ChEBI" id="CHEBI:29105"/>
    </ligand>
</feature>
<dbReference type="PANTHER" id="PTHR48102:SF7">
    <property type="entry name" value="ATP-DEPENDENT CLP PROTEASE ATP-BINDING SUBUNIT CLPX-LIKE, MITOCHONDRIAL"/>
    <property type="match status" value="1"/>
</dbReference>
<dbReference type="Gene3D" id="6.20.220.10">
    <property type="entry name" value="ClpX chaperone, C4-type zinc finger domain"/>
    <property type="match status" value="1"/>
</dbReference>
<keyword evidence="5 6" id="KW-0143">Chaperone</keyword>
<evidence type="ECO:0000256" key="7">
    <source>
        <dbReference type="PROSITE-ProRule" id="PRU01250"/>
    </source>
</evidence>
<dbReference type="GO" id="GO:0051603">
    <property type="term" value="P:proteolysis involved in protein catabolic process"/>
    <property type="evidence" value="ECO:0007669"/>
    <property type="project" value="TreeGrafter"/>
</dbReference>
<dbReference type="SUPFAM" id="SSF57716">
    <property type="entry name" value="Glucocorticoid receptor-like (DNA-binding domain)"/>
    <property type="match status" value="1"/>
</dbReference>
<dbReference type="HAMAP" id="MF_00175">
    <property type="entry name" value="ClpX"/>
    <property type="match status" value="1"/>
</dbReference>
<evidence type="ECO:0000313" key="11">
    <source>
        <dbReference type="Proteomes" id="UP000243002"/>
    </source>
</evidence>
<comment type="subunit">
    <text evidence="6">Component of the ClpX-ClpP complex. Forms a hexameric ring that, in the presence of ATP, binds to fourteen ClpP subunits assembled into a disk-like structure with a central cavity, resembling the structure of eukaryotic proteasomes.</text>
</comment>
<dbReference type="RefSeq" id="WP_106632477.1">
    <property type="nucleotide sequence ID" value="NZ_PXXO01000010.1"/>
</dbReference>
<keyword evidence="2 6" id="KW-0547">Nucleotide-binding</keyword>
<evidence type="ECO:0000256" key="2">
    <source>
        <dbReference type="ARBA" id="ARBA00022741"/>
    </source>
</evidence>
<evidence type="ECO:0000256" key="5">
    <source>
        <dbReference type="ARBA" id="ARBA00023186"/>
    </source>
</evidence>
<evidence type="ECO:0000256" key="8">
    <source>
        <dbReference type="SAM" id="MobiDB-lite"/>
    </source>
</evidence>
<keyword evidence="3 6" id="KW-0862">Zinc</keyword>
<feature type="binding site" evidence="6 7">
    <location>
        <position position="32"/>
    </location>
    <ligand>
        <name>Zn(2+)</name>
        <dbReference type="ChEBI" id="CHEBI:29105"/>
    </ligand>
</feature>
<comment type="caution">
    <text evidence="10">The sequence shown here is derived from an EMBL/GenBank/DDBJ whole genome shotgun (WGS) entry which is preliminary data.</text>
</comment>
<name>A0A2P7MTZ5_9CYAN</name>
<comment type="function">
    <text evidence="6">ATP-dependent specificity component of the Clp protease. It directs the protease to specific substrates. Can perform chaperone functions in the absence of ClpP.</text>
</comment>
<dbReference type="InterPro" id="IPR010603">
    <property type="entry name" value="Znf_CppX_C4"/>
</dbReference>
<keyword evidence="10" id="KW-0378">Hydrolase</keyword>
<dbReference type="CDD" id="cd19497">
    <property type="entry name" value="RecA-like_ClpX"/>
    <property type="match status" value="1"/>
</dbReference>
<feature type="binding site" evidence="6 7">
    <location>
        <position position="35"/>
    </location>
    <ligand>
        <name>Zn(2+)</name>
        <dbReference type="ChEBI" id="CHEBI:29105"/>
    </ligand>
</feature>
<dbReference type="GO" id="GO:0008270">
    <property type="term" value="F:zinc ion binding"/>
    <property type="evidence" value="ECO:0007669"/>
    <property type="project" value="UniProtKB-UniRule"/>
</dbReference>
<dbReference type="EMBL" id="PXXO01000010">
    <property type="protein sequence ID" value="PSJ04667.1"/>
    <property type="molecule type" value="Genomic_DNA"/>
</dbReference>
<feature type="region of interest" description="Disordered" evidence="8">
    <location>
        <begin position="53"/>
        <end position="89"/>
    </location>
</feature>
<dbReference type="Proteomes" id="UP000243002">
    <property type="component" value="Unassembled WGS sequence"/>
</dbReference>
<dbReference type="GO" id="GO:0046983">
    <property type="term" value="F:protein dimerization activity"/>
    <property type="evidence" value="ECO:0007669"/>
    <property type="project" value="UniProtKB-UniRule"/>
</dbReference>
<dbReference type="SUPFAM" id="SSF52540">
    <property type="entry name" value="P-loop containing nucleoside triphosphate hydrolases"/>
    <property type="match status" value="1"/>
</dbReference>
<dbReference type="PANTHER" id="PTHR48102">
    <property type="entry name" value="ATP-DEPENDENT CLP PROTEASE ATP-BINDING SUBUNIT CLPX-LIKE, MITOCHONDRIAL-RELATED"/>
    <property type="match status" value="1"/>
</dbReference>
<dbReference type="NCBIfam" id="TIGR00382">
    <property type="entry name" value="clpX"/>
    <property type="match status" value="1"/>
</dbReference>
<dbReference type="GO" id="GO:0009376">
    <property type="term" value="C:HslUV protease complex"/>
    <property type="evidence" value="ECO:0007669"/>
    <property type="project" value="TreeGrafter"/>
</dbReference>
<keyword evidence="1 6" id="KW-0479">Metal-binding</keyword>
<dbReference type="FunFam" id="3.40.50.300:FF:000005">
    <property type="entry name" value="ATP-dependent Clp protease ATP-binding subunit ClpX"/>
    <property type="match status" value="1"/>
</dbReference>
<dbReference type="SMART" id="SM01086">
    <property type="entry name" value="ClpB_D2-small"/>
    <property type="match status" value="1"/>
</dbReference>
<dbReference type="InterPro" id="IPR046425">
    <property type="entry name" value="ClpX_bact"/>
</dbReference>
<comment type="similarity">
    <text evidence="6 7">Belongs to the ClpX chaperone family.</text>
</comment>
<dbReference type="SMART" id="SM00994">
    <property type="entry name" value="zf-C4_ClpX"/>
    <property type="match status" value="1"/>
</dbReference>
<dbReference type="OrthoDB" id="9804062at2"/>
<protein>
    <recommendedName>
        <fullName evidence="6">ATP-dependent Clp protease ATP-binding subunit ClpX</fullName>
    </recommendedName>
</protein>
<dbReference type="GO" id="GO:0005524">
    <property type="term" value="F:ATP binding"/>
    <property type="evidence" value="ECO:0007669"/>
    <property type="project" value="UniProtKB-UniRule"/>
</dbReference>
<dbReference type="Gene3D" id="3.40.50.300">
    <property type="entry name" value="P-loop containing nucleotide triphosphate hydrolases"/>
    <property type="match status" value="1"/>
</dbReference>
<feature type="binding site" evidence="6 7">
    <location>
        <position position="13"/>
    </location>
    <ligand>
        <name>Zn(2+)</name>
        <dbReference type="ChEBI" id="CHEBI:29105"/>
    </ligand>
</feature>
<dbReference type="InterPro" id="IPR019489">
    <property type="entry name" value="Clp_ATPase_C"/>
</dbReference>